<dbReference type="Pfam" id="PF18993">
    <property type="entry name" value="Rv0078B"/>
    <property type="match status" value="1"/>
</dbReference>
<keyword evidence="3" id="KW-1185">Reference proteome</keyword>
<evidence type="ECO:0000313" key="2">
    <source>
        <dbReference type="EMBL" id="CCH71743.1"/>
    </source>
</evidence>
<comment type="caution">
    <text evidence="2">The sequence shown here is derived from an EMBL/GenBank/DDBJ whole genome shotgun (WGS) entry which is preliminary data.</text>
</comment>
<gene>
    <name evidence="2" type="ORF">BN11_1080018</name>
</gene>
<name>W6JS81_9MICO</name>
<evidence type="ECO:0000313" key="3">
    <source>
        <dbReference type="Proteomes" id="UP000035763"/>
    </source>
</evidence>
<dbReference type="RefSeq" id="WP_407667979.1">
    <property type="nucleotide sequence ID" value="NZ_HG764815.1"/>
</dbReference>
<dbReference type="EMBL" id="CAJA01000011">
    <property type="protein sequence ID" value="CCH71743.1"/>
    <property type="molecule type" value="Genomic_DNA"/>
</dbReference>
<dbReference type="STRING" id="1193182.BN11_1080018"/>
<feature type="region of interest" description="Disordered" evidence="1">
    <location>
        <begin position="30"/>
        <end position="55"/>
    </location>
</feature>
<sequence length="55" mass="6101">MGEQMARARLRREHPDFDDAAIETSVMRWRQERPGAPYGDHPGPPSTRTLGGAAP</sequence>
<dbReference type="Proteomes" id="UP000035763">
    <property type="component" value="Unassembled WGS sequence"/>
</dbReference>
<dbReference type="InterPro" id="IPR044054">
    <property type="entry name" value="Rv0078B"/>
</dbReference>
<protein>
    <submittedName>
        <fullName evidence="2">Uncharacterized protein</fullName>
    </submittedName>
</protein>
<proteinExistence type="predicted"/>
<dbReference type="AlphaFoldDB" id="W6JS81"/>
<evidence type="ECO:0000256" key="1">
    <source>
        <dbReference type="SAM" id="MobiDB-lite"/>
    </source>
</evidence>
<organism evidence="2 3">
    <name type="scientific">Nostocoides australiense Ben110</name>
    <dbReference type="NCBI Taxonomy" id="1193182"/>
    <lineage>
        <taxon>Bacteria</taxon>
        <taxon>Bacillati</taxon>
        <taxon>Actinomycetota</taxon>
        <taxon>Actinomycetes</taxon>
        <taxon>Micrococcales</taxon>
        <taxon>Intrasporangiaceae</taxon>
        <taxon>Nostocoides</taxon>
    </lineage>
</organism>
<reference evidence="2 3" key="1">
    <citation type="journal article" date="2013" name="ISME J.">
        <title>A metabolic model for members of the genus Tetrasphaera involved in enhanced biological phosphorus removal.</title>
        <authorList>
            <person name="Kristiansen R."/>
            <person name="Nguyen H.T.T."/>
            <person name="Saunders A.M."/>
            <person name="Nielsen J.L."/>
            <person name="Wimmer R."/>
            <person name="Le V.Q."/>
            <person name="McIlroy S.J."/>
            <person name="Petrovski S."/>
            <person name="Seviour R.J."/>
            <person name="Calteau A."/>
            <person name="Nielsen K.L."/>
            <person name="Nielsen P.H."/>
        </authorList>
    </citation>
    <scope>NUCLEOTIDE SEQUENCE [LARGE SCALE GENOMIC DNA]</scope>
    <source>
        <strain evidence="2 3">Ben110</strain>
    </source>
</reference>
<accession>W6JS81</accession>